<keyword evidence="1" id="KW-0175">Coiled coil</keyword>
<dbReference type="Proteomes" id="UP000530660">
    <property type="component" value="Unassembled WGS sequence"/>
</dbReference>
<dbReference type="InterPro" id="IPR052573">
    <property type="entry name" value="DnaJ_C_subfamily_28"/>
</dbReference>
<evidence type="ECO:0008006" key="5">
    <source>
        <dbReference type="Google" id="ProtNLM"/>
    </source>
</evidence>
<accession>A0A7J7IM08</accession>
<sequence>MHGLLQRHGLRPPWIERMHEVDAEVKRIRMALERAYRARCPCSSDDTPEAAVRRAQRWEAAATELRAQMRQVNRRIDEFNLMKPERLDTVFRLRMRWEFELAHVERMVRGEQASEQEGKSKASFGVVEQNPETITAPVPG</sequence>
<evidence type="ECO:0000313" key="3">
    <source>
        <dbReference type="EMBL" id="KAF6004133.1"/>
    </source>
</evidence>
<proteinExistence type="predicted"/>
<dbReference type="PANTHER" id="PTHR39158">
    <property type="entry name" value="OS08G0560600 PROTEIN"/>
    <property type="match status" value="1"/>
</dbReference>
<reference evidence="3 4" key="1">
    <citation type="journal article" date="2020" name="J. Phycol.">
        <title>Comparative genome analysis reveals Cyanidiococcus gen. nov., a new extremophilic red algal genus sister to Cyanidioschyzon (Cyanidioschyzonaceae, Rhodophyta).</title>
        <authorList>
            <person name="Liu S.-L."/>
            <person name="Chiang Y.-R."/>
            <person name="Yoon H.S."/>
            <person name="Fu H.-Y."/>
        </authorList>
    </citation>
    <scope>NUCLEOTIDE SEQUENCE [LARGE SCALE GENOMIC DNA]</scope>
    <source>
        <strain evidence="3 4">THAL066</strain>
    </source>
</reference>
<evidence type="ECO:0000256" key="2">
    <source>
        <dbReference type="SAM" id="MobiDB-lite"/>
    </source>
</evidence>
<keyword evidence="4" id="KW-1185">Reference proteome</keyword>
<protein>
    <recommendedName>
        <fullName evidence="5">DnaJ homologue subfamily C member 28 conserved domain-containing protein</fullName>
    </recommendedName>
</protein>
<dbReference type="OrthoDB" id="1922282at2759"/>
<feature type="region of interest" description="Disordered" evidence="2">
    <location>
        <begin position="109"/>
        <end position="140"/>
    </location>
</feature>
<dbReference type="EMBL" id="VWRR01000004">
    <property type="protein sequence ID" value="KAF6004133.1"/>
    <property type="molecule type" value="Genomic_DNA"/>
</dbReference>
<name>A0A7J7IM08_9RHOD</name>
<organism evidence="3 4">
    <name type="scientific">Cyanidiococcus yangmingshanensis</name>
    <dbReference type="NCBI Taxonomy" id="2690220"/>
    <lineage>
        <taxon>Eukaryota</taxon>
        <taxon>Rhodophyta</taxon>
        <taxon>Bangiophyceae</taxon>
        <taxon>Cyanidiales</taxon>
        <taxon>Cyanidiaceae</taxon>
        <taxon>Cyanidiococcus</taxon>
    </lineage>
</organism>
<evidence type="ECO:0000256" key="1">
    <source>
        <dbReference type="SAM" id="Coils"/>
    </source>
</evidence>
<dbReference type="AlphaFoldDB" id="A0A7J7IM08"/>
<gene>
    <name evidence="3" type="ORF">F1559_002292</name>
</gene>
<evidence type="ECO:0000313" key="4">
    <source>
        <dbReference type="Proteomes" id="UP000530660"/>
    </source>
</evidence>
<feature type="coiled-coil region" evidence="1">
    <location>
        <begin position="55"/>
        <end position="82"/>
    </location>
</feature>
<dbReference type="PANTHER" id="PTHR39158:SF1">
    <property type="entry name" value="DNAJ HOMOLOG SUBFAMILY C MEMBER 28"/>
    <property type="match status" value="1"/>
</dbReference>
<comment type="caution">
    <text evidence="3">The sequence shown here is derived from an EMBL/GenBank/DDBJ whole genome shotgun (WGS) entry which is preliminary data.</text>
</comment>